<dbReference type="STRING" id="36022.A0A1V2L7Q5"/>
<evidence type="ECO:0000256" key="11">
    <source>
        <dbReference type="ARBA" id="ARBA00023136"/>
    </source>
</evidence>
<organism evidence="18 19">
    <name type="scientific">Cyberlindnera fabianii</name>
    <name type="common">Yeast</name>
    <name type="synonym">Hansenula fabianii</name>
    <dbReference type="NCBI Taxonomy" id="36022"/>
    <lineage>
        <taxon>Eukaryota</taxon>
        <taxon>Fungi</taxon>
        <taxon>Dikarya</taxon>
        <taxon>Ascomycota</taxon>
        <taxon>Saccharomycotina</taxon>
        <taxon>Saccharomycetes</taxon>
        <taxon>Phaffomycetales</taxon>
        <taxon>Phaffomycetaceae</taxon>
        <taxon>Cyberlindnera</taxon>
    </lineage>
</organism>
<dbReference type="CDD" id="cd23283">
    <property type="entry name" value="beta-trefoil_MIR_PMT1-like"/>
    <property type="match status" value="1"/>
</dbReference>
<dbReference type="InterPro" id="IPR027005">
    <property type="entry name" value="PMT-like"/>
</dbReference>
<accession>A0A1V2L7Q5</accession>
<feature type="transmembrane region" description="Helical" evidence="15">
    <location>
        <begin position="667"/>
        <end position="687"/>
    </location>
</feature>
<evidence type="ECO:0000313" key="18">
    <source>
        <dbReference type="EMBL" id="ONH67893.1"/>
    </source>
</evidence>
<feature type="compositionally biased region" description="Low complexity" evidence="16">
    <location>
        <begin position="10"/>
        <end position="19"/>
    </location>
</feature>
<keyword evidence="6 15" id="KW-0808">Transferase</keyword>
<dbReference type="GO" id="GO:0031502">
    <property type="term" value="C:dolichyl-phosphate-mannose-protein mannosyltransferase complex"/>
    <property type="evidence" value="ECO:0007669"/>
    <property type="project" value="UniProtKB-ARBA"/>
</dbReference>
<dbReference type="InterPro" id="IPR016093">
    <property type="entry name" value="MIR_motif"/>
</dbReference>
<evidence type="ECO:0000256" key="2">
    <source>
        <dbReference type="ARBA" id="ARBA00004922"/>
    </source>
</evidence>
<name>A0A1V2L7Q5_CYBFA</name>
<keyword evidence="19" id="KW-1185">Reference proteome</keyword>
<dbReference type="Gene3D" id="2.80.10.50">
    <property type="match status" value="1"/>
</dbReference>
<keyword evidence="7 15" id="KW-0812">Transmembrane</keyword>
<feature type="transmembrane region" description="Helical" evidence="15">
    <location>
        <begin position="196"/>
        <end position="213"/>
    </location>
</feature>
<evidence type="ECO:0000256" key="1">
    <source>
        <dbReference type="ARBA" id="ARBA00004477"/>
    </source>
</evidence>
<evidence type="ECO:0000313" key="19">
    <source>
        <dbReference type="Proteomes" id="UP000189513"/>
    </source>
</evidence>
<dbReference type="PANTHER" id="PTHR10050">
    <property type="entry name" value="DOLICHYL-PHOSPHATE-MANNOSE--PROTEIN MANNOSYLTRANSFERASE"/>
    <property type="match status" value="1"/>
</dbReference>
<evidence type="ECO:0000256" key="12">
    <source>
        <dbReference type="ARBA" id="ARBA00023180"/>
    </source>
</evidence>
<keyword evidence="8" id="KW-0677">Repeat</keyword>
<dbReference type="Pfam" id="PF02366">
    <property type="entry name" value="PMT"/>
    <property type="match status" value="1"/>
</dbReference>
<dbReference type="Pfam" id="PF16192">
    <property type="entry name" value="PMT_4TMC"/>
    <property type="match status" value="1"/>
</dbReference>
<dbReference type="SUPFAM" id="SSF82109">
    <property type="entry name" value="MIR domain"/>
    <property type="match status" value="1"/>
</dbReference>
<evidence type="ECO:0000256" key="5">
    <source>
        <dbReference type="ARBA" id="ARBA00022676"/>
    </source>
</evidence>
<sequence length="743" mass="84124">MAKKVKESASARASAAAKAKASEEPVPKLQYKQGDTRPFLVTTPDESLSQIRSVHNNRDRIYLALLALTSLLIRVRKISDPDSVVFDEVHFGGFASKYIKGNFFMDVHPPLAKMLYAGIASLGGFTGDFMFEKIGTKFPQTVPYVLMRAFPAFVGVATVILMFLTLKASGVRSTVAFLTSVMFIFENAYVTISRYILLDAPLMFFIASAAYGYKRFQNEVPFTFKWYKALISTGVALGLAVSSKWVGLFTIAWVGLLNVWDLWFMIGDLSVSVPKIFKQTASRAIVLLVVPLTLYLAFFAIHFNILTREGDGSPFMSSAFRATLQGNKIPRNILKDVGVGSKVTLRHVATQGGYLHSHDHMYETGSKQQQITLYPHLDSNNNWLIELYNVSEAPTSFEQITDGTKIRLKHQLTGRRLHSHDHKCPVTENDWQKEVTCYGYQGFGGDANDDFVVEIQKAYTSDVAAQKNLTALRSVFRLRHAMTGCYLFSHEVKLPKWGFEQQEVTCATQGVVDKSLWYIETNENQFLPPDAERINYPVLSFFDKLIESHKRMWHINNGLNSPHAWESAPSTWPYLLRGINYWGEPNRQIYLFGNAPIWWSVTLSVFAFGVYVVIQILRWHLGAAVGSDEHVFNFNVQTVHYLLGWLLHFAPSFLMGRQMFLHHYLPAYYFGILSLGHFFDILVTYVFSKKRPVAYGIIGSFTALVVLFFAQYSPLVYGSSWTKSACEASQLLSGWDYDCRKYA</sequence>
<evidence type="ECO:0000256" key="15">
    <source>
        <dbReference type="RuleBase" id="RU367007"/>
    </source>
</evidence>
<comment type="similarity">
    <text evidence="3 15">Belongs to the glycosyltransferase 39 family.</text>
</comment>
<evidence type="ECO:0000256" key="13">
    <source>
        <dbReference type="ARBA" id="ARBA00045085"/>
    </source>
</evidence>
<dbReference type="EC" id="2.4.1.109" evidence="4 15"/>
<feature type="transmembrane region" description="Helical" evidence="15">
    <location>
        <begin position="597"/>
        <end position="618"/>
    </location>
</feature>
<evidence type="ECO:0000256" key="16">
    <source>
        <dbReference type="SAM" id="MobiDB-lite"/>
    </source>
</evidence>
<keyword evidence="12" id="KW-0325">Glycoprotein</keyword>
<keyword evidence="5 15" id="KW-0328">Glycosyltransferase</keyword>
<dbReference type="GO" id="GO:0004169">
    <property type="term" value="F:dolichyl-phosphate-mannose-protein mannosyltransferase activity"/>
    <property type="evidence" value="ECO:0007669"/>
    <property type="project" value="UniProtKB-UniRule"/>
</dbReference>
<comment type="subcellular location">
    <subcellularLocation>
        <location evidence="1 15">Endoplasmic reticulum membrane</location>
        <topology evidence="1 15">Multi-pass membrane protein</topology>
    </subcellularLocation>
</comment>
<comment type="caution">
    <text evidence="18">The sequence shown here is derived from an EMBL/GenBank/DDBJ whole genome shotgun (WGS) entry which is preliminary data.</text>
</comment>
<dbReference type="UniPathway" id="UPA00378"/>
<keyword evidence="11 15" id="KW-0472">Membrane</keyword>
<comment type="catalytic activity">
    <reaction evidence="14 15">
        <text>a di-trans,poly-cis-dolichyl beta-D-mannosyl phosphate + L-seryl-[protein] = 3-O-(alpha-D-mannosyl)-L-seryl-[protein] + a di-trans,poly-cis-dolichyl phosphate + H(+)</text>
        <dbReference type="Rhea" id="RHEA:17377"/>
        <dbReference type="Rhea" id="RHEA-COMP:9863"/>
        <dbReference type="Rhea" id="RHEA-COMP:13546"/>
        <dbReference type="Rhea" id="RHEA-COMP:19498"/>
        <dbReference type="Rhea" id="RHEA-COMP:19501"/>
        <dbReference type="ChEBI" id="CHEBI:15378"/>
        <dbReference type="ChEBI" id="CHEBI:29999"/>
        <dbReference type="ChEBI" id="CHEBI:57683"/>
        <dbReference type="ChEBI" id="CHEBI:58211"/>
        <dbReference type="ChEBI" id="CHEBI:137321"/>
        <dbReference type="EC" id="2.4.1.109"/>
    </reaction>
</comment>
<evidence type="ECO:0000256" key="4">
    <source>
        <dbReference type="ARBA" id="ARBA00012839"/>
    </source>
</evidence>
<feature type="transmembrane region" description="Helical" evidence="15">
    <location>
        <begin position="693"/>
        <end position="710"/>
    </location>
</feature>
<dbReference type="AlphaFoldDB" id="A0A1V2L7Q5"/>
<dbReference type="FunFam" id="2.80.10.50:FF:000034">
    <property type="entry name" value="Dolichyl-phosphate-mannose-protein mannosyltransferase 1"/>
    <property type="match status" value="1"/>
</dbReference>
<comment type="pathway">
    <text evidence="2 15">Protein modification; protein glycosylation.</text>
</comment>
<dbReference type="EMBL" id="MPUK01000003">
    <property type="protein sequence ID" value="ONH67893.1"/>
    <property type="molecule type" value="Genomic_DNA"/>
</dbReference>
<keyword evidence="10 15" id="KW-1133">Transmembrane helix</keyword>
<feature type="transmembrane region" description="Helical" evidence="15">
    <location>
        <begin position="286"/>
        <end position="306"/>
    </location>
</feature>
<feature type="domain" description="MIR" evidence="17">
    <location>
        <begin position="397"/>
        <end position="456"/>
    </location>
</feature>
<evidence type="ECO:0000256" key="6">
    <source>
        <dbReference type="ARBA" id="ARBA00022679"/>
    </source>
</evidence>
<evidence type="ECO:0000256" key="14">
    <source>
        <dbReference type="ARBA" id="ARBA00045102"/>
    </source>
</evidence>
<evidence type="ECO:0000259" key="17">
    <source>
        <dbReference type="PROSITE" id="PS50919"/>
    </source>
</evidence>
<evidence type="ECO:0000256" key="9">
    <source>
        <dbReference type="ARBA" id="ARBA00022824"/>
    </source>
</evidence>
<dbReference type="VEuPathDB" id="FungiDB:BON22_1836"/>
<reference evidence="19" key="1">
    <citation type="journal article" date="2017" name="Genome Announc.">
        <title>Genome sequences of Cyberlindnera fabianii 65, Pichia kudriavzevii 129, and Saccharomyces cerevisiae 131 isolated from fermented masau fruits in Zimbabwe.</title>
        <authorList>
            <person name="van Rijswijck I.M.H."/>
            <person name="Derks M.F.L."/>
            <person name="Abee T."/>
            <person name="de Ridder D."/>
            <person name="Smid E.J."/>
        </authorList>
    </citation>
    <scope>NUCLEOTIDE SEQUENCE [LARGE SCALE GENOMIC DNA]</scope>
    <source>
        <strain evidence="19">65</strain>
    </source>
</reference>
<dbReference type="SMART" id="SM00472">
    <property type="entry name" value="MIR"/>
    <property type="match status" value="3"/>
</dbReference>
<dbReference type="OMA" id="KNVTPRL"/>
<dbReference type="InterPro" id="IPR003342">
    <property type="entry name" value="ArnT-like_N"/>
</dbReference>
<dbReference type="PANTHER" id="PTHR10050:SF50">
    <property type="entry name" value="DOLICHYL-PHOSPHATE-MANNOSE--PROTEIN MANNOSYLTRANSFERASE 1-RELATED"/>
    <property type="match status" value="1"/>
</dbReference>
<gene>
    <name evidence="18" type="ORF">BON22_1836</name>
</gene>
<comment type="catalytic activity">
    <reaction evidence="13 15">
        <text>a di-trans,poly-cis-dolichyl beta-D-mannosyl phosphate + L-threonyl-[protein] = 3-O-(alpha-D-mannosyl)-L-threonyl-[protein] + a di-trans,poly-cis-dolichyl phosphate + H(+)</text>
        <dbReference type="Rhea" id="RHEA:53396"/>
        <dbReference type="Rhea" id="RHEA-COMP:11060"/>
        <dbReference type="Rhea" id="RHEA-COMP:13547"/>
        <dbReference type="Rhea" id="RHEA-COMP:19498"/>
        <dbReference type="Rhea" id="RHEA-COMP:19501"/>
        <dbReference type="ChEBI" id="CHEBI:15378"/>
        <dbReference type="ChEBI" id="CHEBI:30013"/>
        <dbReference type="ChEBI" id="CHEBI:57683"/>
        <dbReference type="ChEBI" id="CHEBI:58211"/>
        <dbReference type="ChEBI" id="CHEBI:137323"/>
        <dbReference type="EC" id="2.4.1.109"/>
    </reaction>
</comment>
<dbReference type="Proteomes" id="UP000189513">
    <property type="component" value="Unassembled WGS sequence"/>
</dbReference>
<dbReference type="InterPro" id="IPR032421">
    <property type="entry name" value="PMT_4TMC"/>
</dbReference>
<evidence type="ECO:0000256" key="3">
    <source>
        <dbReference type="ARBA" id="ARBA00007222"/>
    </source>
</evidence>
<evidence type="ECO:0000256" key="10">
    <source>
        <dbReference type="ARBA" id="ARBA00022989"/>
    </source>
</evidence>
<feature type="domain" description="MIR" evidence="17">
    <location>
        <begin position="467"/>
        <end position="522"/>
    </location>
</feature>
<comment type="caution">
    <text evidence="15">Lacks conserved residue(s) required for the propagation of feature annotation.</text>
</comment>
<evidence type="ECO:0000256" key="8">
    <source>
        <dbReference type="ARBA" id="ARBA00022737"/>
    </source>
</evidence>
<dbReference type="Pfam" id="PF02815">
    <property type="entry name" value="MIR"/>
    <property type="match status" value="1"/>
</dbReference>
<keyword evidence="9 15" id="KW-0256">Endoplasmic reticulum</keyword>
<comment type="function">
    <text evidence="15">Transfers mannose from Dol-P-mannose to Ser or Thr residues on proteins.</text>
</comment>
<feature type="transmembrane region" description="Helical" evidence="15">
    <location>
        <begin position="143"/>
        <end position="164"/>
    </location>
</feature>
<protein>
    <recommendedName>
        <fullName evidence="4 15">Dolichyl-phosphate-mannose--protein mannosyltransferase</fullName>
        <ecNumber evidence="4 15">2.4.1.109</ecNumber>
    </recommendedName>
</protein>
<dbReference type="InterPro" id="IPR036300">
    <property type="entry name" value="MIR_dom_sf"/>
</dbReference>
<feature type="region of interest" description="Disordered" evidence="16">
    <location>
        <begin position="1"/>
        <end position="28"/>
    </location>
</feature>
<proteinExistence type="inferred from homology"/>
<dbReference type="PROSITE" id="PS50919">
    <property type="entry name" value="MIR"/>
    <property type="match status" value="3"/>
</dbReference>
<feature type="domain" description="MIR" evidence="17">
    <location>
        <begin position="334"/>
        <end position="388"/>
    </location>
</feature>
<evidence type="ECO:0000256" key="7">
    <source>
        <dbReference type="ARBA" id="ARBA00022692"/>
    </source>
</evidence>